<dbReference type="RefSeq" id="WP_277867090.1">
    <property type="nucleotide sequence ID" value="NZ_JAKKUT010000002.1"/>
</dbReference>
<keyword evidence="3" id="KW-1185">Reference proteome</keyword>
<dbReference type="GO" id="GO:0008168">
    <property type="term" value="F:methyltransferase activity"/>
    <property type="evidence" value="ECO:0007669"/>
    <property type="project" value="UniProtKB-KW"/>
</dbReference>
<feature type="domain" description="Methyltransferase FkbM" evidence="1">
    <location>
        <begin position="73"/>
        <end position="202"/>
    </location>
</feature>
<dbReference type="NCBIfam" id="TIGR01444">
    <property type="entry name" value="fkbM_fam"/>
    <property type="match status" value="1"/>
</dbReference>
<dbReference type="InterPro" id="IPR029063">
    <property type="entry name" value="SAM-dependent_MTases_sf"/>
</dbReference>
<reference evidence="2" key="1">
    <citation type="journal article" date="2022" name="Genome Biol. Evol.">
        <title>A New Gene Family Diagnostic for Intracellular Biomineralization of Amorphous Ca Carbonates by Cyanobacteria.</title>
        <authorList>
            <person name="Benzerara K."/>
            <person name="Duprat E."/>
            <person name="Bitard-Feildel T."/>
            <person name="Caumes G."/>
            <person name="Cassier-Chauvat C."/>
            <person name="Chauvat F."/>
            <person name="Dezi M."/>
            <person name="Diop S.I."/>
            <person name="Gaschignard G."/>
            <person name="Gorgen S."/>
            <person name="Gugger M."/>
            <person name="Lopez-Garcia P."/>
            <person name="Millet M."/>
            <person name="Skouri-Panet F."/>
            <person name="Moreira D."/>
            <person name="Callebaut I."/>
        </authorList>
    </citation>
    <scope>NUCLEOTIDE SEQUENCE</scope>
    <source>
        <strain evidence="2">G9</strain>
    </source>
</reference>
<dbReference type="PANTHER" id="PTHR36973">
    <property type="entry name" value="SLL1456 PROTEIN-RELATED"/>
    <property type="match status" value="1"/>
</dbReference>
<sequence>MIFLQELKRLGLLDSLHITIAQIGSRKLSLNDDLGSQEWQIFAPNLTIYGFDADVDACEAANQDLQERAPNWNEIHLPIALGRETTEVTLYVTKNPFCSSLYPPDENFVNRFPRVGHHSSLDFTVEIDVMALDDFLDQEKINSIDVLIIDVQGADLDVLQGGQKILAQSVAAIQTEIEFNSLYIGQPLFADVDQFLRANGFSLFDFNLAYRPRTEVFLPPPYRRGQLLWGDGYYIRDLIKDDSSNWLTQDGKIFKLACIADCWGFSDYALELYAYILKNFPESSFVQLGMKQAVIDSLLAIPDVTEMGIESLSILEDI</sequence>
<dbReference type="Pfam" id="PF05050">
    <property type="entry name" value="Methyltransf_21"/>
    <property type="match status" value="1"/>
</dbReference>
<dbReference type="GO" id="GO:0032259">
    <property type="term" value="P:methylation"/>
    <property type="evidence" value="ECO:0007669"/>
    <property type="project" value="UniProtKB-KW"/>
</dbReference>
<keyword evidence="2" id="KW-0489">Methyltransferase</keyword>
<proteinExistence type="predicted"/>
<dbReference type="InterPro" id="IPR053188">
    <property type="entry name" value="FkbM_Methyltransferase"/>
</dbReference>
<gene>
    <name evidence="2" type="ORF">L3556_09755</name>
</gene>
<dbReference type="EMBL" id="JAKKUT010000002">
    <property type="protein sequence ID" value="MDG2991211.1"/>
    <property type="molecule type" value="Genomic_DNA"/>
</dbReference>
<organism evidence="2 3">
    <name type="scientific">Candidatus Synechococcus calcipolaris G9</name>
    <dbReference type="NCBI Taxonomy" id="1497997"/>
    <lineage>
        <taxon>Bacteria</taxon>
        <taxon>Bacillati</taxon>
        <taxon>Cyanobacteriota</taxon>
        <taxon>Cyanophyceae</taxon>
        <taxon>Synechococcales</taxon>
        <taxon>Synechococcaceae</taxon>
        <taxon>Synechococcus</taxon>
    </lineage>
</organism>
<evidence type="ECO:0000313" key="3">
    <source>
        <dbReference type="Proteomes" id="UP001154265"/>
    </source>
</evidence>
<evidence type="ECO:0000313" key="2">
    <source>
        <dbReference type="EMBL" id="MDG2991211.1"/>
    </source>
</evidence>
<dbReference type="Gene3D" id="3.40.50.150">
    <property type="entry name" value="Vaccinia Virus protein VP39"/>
    <property type="match status" value="1"/>
</dbReference>
<dbReference type="PANTHER" id="PTHR36973:SF4">
    <property type="entry name" value="NODULATION PROTEIN"/>
    <property type="match status" value="1"/>
</dbReference>
<dbReference type="Proteomes" id="UP001154265">
    <property type="component" value="Unassembled WGS sequence"/>
</dbReference>
<accession>A0ABT6F014</accession>
<evidence type="ECO:0000259" key="1">
    <source>
        <dbReference type="Pfam" id="PF05050"/>
    </source>
</evidence>
<keyword evidence="2" id="KW-0808">Transferase</keyword>
<name>A0ABT6F014_9SYNE</name>
<dbReference type="SUPFAM" id="SSF53335">
    <property type="entry name" value="S-adenosyl-L-methionine-dependent methyltransferases"/>
    <property type="match status" value="1"/>
</dbReference>
<protein>
    <submittedName>
        <fullName evidence="2">FkbM family methyltransferase</fullName>
    </submittedName>
</protein>
<comment type="caution">
    <text evidence="2">The sequence shown here is derived from an EMBL/GenBank/DDBJ whole genome shotgun (WGS) entry which is preliminary data.</text>
</comment>
<dbReference type="InterPro" id="IPR006342">
    <property type="entry name" value="FkbM_mtfrase"/>
</dbReference>
<reference evidence="2" key="2">
    <citation type="submission" date="2022-01" db="EMBL/GenBank/DDBJ databases">
        <authorList>
            <person name="Zivanovic Y."/>
            <person name="Moreira D."/>
            <person name="Lopez-Garcia P."/>
        </authorList>
    </citation>
    <scope>NUCLEOTIDE SEQUENCE</scope>
    <source>
        <strain evidence="2">G9</strain>
    </source>
</reference>